<comment type="catalytic activity">
    <reaction evidence="12">
        <text>hydrogen sulfide + 3 NADP(+) + 3 H2O = sulfite + 3 NADPH + 4 H(+)</text>
        <dbReference type="Rhea" id="RHEA:13801"/>
        <dbReference type="ChEBI" id="CHEBI:15377"/>
        <dbReference type="ChEBI" id="CHEBI:15378"/>
        <dbReference type="ChEBI" id="CHEBI:17359"/>
        <dbReference type="ChEBI" id="CHEBI:29919"/>
        <dbReference type="ChEBI" id="CHEBI:57783"/>
        <dbReference type="ChEBI" id="CHEBI:58349"/>
        <dbReference type="EC" id="1.8.1.2"/>
    </reaction>
</comment>
<dbReference type="FunFam" id="1.20.990.10:FF:000010">
    <property type="entry name" value="Sulfite reductase [NADPH] flavoprotein component"/>
    <property type="match status" value="1"/>
</dbReference>
<dbReference type="Gene3D" id="3.40.50.80">
    <property type="entry name" value="Nucleotide-binding domain of ferredoxin-NADP reductase (FNR) module"/>
    <property type="match status" value="1"/>
</dbReference>
<dbReference type="SUPFAM" id="SSF52343">
    <property type="entry name" value="Ferredoxin reductase-like, C-terminal NADP-linked domain"/>
    <property type="match status" value="1"/>
</dbReference>
<dbReference type="SUPFAM" id="SSF63380">
    <property type="entry name" value="Riboflavin synthase domain-like"/>
    <property type="match status" value="1"/>
</dbReference>
<evidence type="ECO:0000256" key="12">
    <source>
        <dbReference type="ARBA" id="ARBA00052219"/>
    </source>
</evidence>
<sequence length="1037" mass="114783">MGIEFSTNPFGIPSDYKTKSAYSTPVTTISSVLAQNLDRIFSYKCFSEPDLLDEALKKWSQKTSGAKWQLDELQLRSGAGLAPLGFARSESALFGIITPGYGLAYFANSFQREKVSGSRFLLNVGALEYNESAGQVVSDFVTPLKAAAGLGFPVVSAVAVDEVKQTALLALALAKFGAPLGAVNLFDGPNYAKSVLYIDEQQDEDIIAQMAKSLPVGSSFDQILDKFNDLATRKLHNFQYYGDEAAETVFVSFGSVESELFRACLSETGSKVGLIAIRIPLPFDTDKFAAMIPKSAKNIVVVGQSVDGKSPTYLKSQVSAALFFHQLRSVTVSEYLYLPTFVWSPEATRQVVSSFVPDFAISEVQTGEKEFVYWASDSSVNLDVAARIVHALSMVDNHQVSLRTKFDNNANGGIFQAQIVSTSQAKSLTVSNVDHATVSVVENLSVLNAFDVTCTCKENGTILVLCEKSLKDKDISDAKLLVDELKIPAAFLKSVVSKGIQLVFMDLESIGDKEETKGRTASFVTQAAFWKYAYGLPIAESVRRIWSSAGPDIELLAAVLSETITTAFDVGLREVSFKELEKSANALTIEDSEEDEHLSSLVAETCFKPNPRKENDAPQPCTTSVADFSKHLSFKEAFATQSSLRPDLPLKNYVVKVKENRRVTPADYDRYIFHIEFDITGTGLTYGIGEALGIHARNNPDLVRKFLTSYGLNEQDVIQVPNKDDAQVLESRTVFQAFTENLDIFGKPPKGFYQSLINFASNDDEKKKLENLVSPSGAVDLKRYQDVEYYTYADIFELFPSARPSLEELVQIIAPLKRREYSIASSQRVHPNEVHLLIVVVDWVDNKGRKRFGQASKYISELSVGTELVVSVKPSVMKLPPAPEQPVIMSGLGTGLAPFKAIVEEKFWQQQQGHKIGKVFLFLGSRHKREEYLYGELWEAYKDAGIITHIGAAFSRDQPHKIYIQDRIRESLAELKVAMTAEKGSFYLCGPTWPVPDITQALQDIIKADAEERGEQVNLDEVIEELKETSRYILEVY</sequence>
<dbReference type="InterPro" id="IPR017927">
    <property type="entry name" value="FAD-bd_FR_type"/>
</dbReference>
<evidence type="ECO:0000256" key="4">
    <source>
        <dbReference type="ARBA" id="ARBA00012604"/>
    </source>
</evidence>
<dbReference type="InterPro" id="IPR003097">
    <property type="entry name" value="CysJ-like_FAD-binding"/>
</dbReference>
<dbReference type="SUPFAM" id="SSF52922">
    <property type="entry name" value="TK C-terminal domain-like"/>
    <property type="match status" value="1"/>
</dbReference>
<evidence type="ECO:0000256" key="13">
    <source>
        <dbReference type="ARBA" id="ARBA00059320"/>
    </source>
</evidence>
<accession>A0A1G4KIQ3</accession>
<keyword evidence="16" id="KW-1185">Reference proteome</keyword>
<dbReference type="GO" id="GO:0005829">
    <property type="term" value="C:cytosol"/>
    <property type="evidence" value="ECO:0007669"/>
    <property type="project" value="TreeGrafter"/>
</dbReference>
<dbReference type="Gene3D" id="1.20.990.10">
    <property type="entry name" value="NADPH-cytochrome p450 Reductase, Chain A, domain 3"/>
    <property type="match status" value="1"/>
</dbReference>
<evidence type="ECO:0000256" key="8">
    <source>
        <dbReference type="ARBA" id="ARBA00022827"/>
    </source>
</evidence>
<dbReference type="Gene3D" id="3.40.50.920">
    <property type="match status" value="1"/>
</dbReference>
<comment type="function">
    <text evidence="13">This enzyme catalyzes the 6-electron reduction of sulfite to sulfide. This is one of several activities required for the biosynthesis of L-cysteine from sulfate.</text>
</comment>
<evidence type="ECO:0000256" key="3">
    <source>
        <dbReference type="ARBA" id="ARBA00004774"/>
    </source>
</evidence>
<dbReference type="GO" id="GO:0010181">
    <property type="term" value="F:FMN binding"/>
    <property type="evidence" value="ECO:0007669"/>
    <property type="project" value="TreeGrafter"/>
</dbReference>
<dbReference type="InterPro" id="IPR039261">
    <property type="entry name" value="FNR_nucleotide-bd"/>
</dbReference>
<keyword evidence="6" id="KW-0285">Flavoprotein</keyword>
<dbReference type="PANTHER" id="PTHR19384">
    <property type="entry name" value="NITRIC OXIDE SYNTHASE-RELATED"/>
    <property type="match status" value="1"/>
</dbReference>
<evidence type="ECO:0000256" key="11">
    <source>
        <dbReference type="ARBA" id="ARBA00023002"/>
    </source>
</evidence>
<evidence type="ECO:0000313" key="16">
    <source>
        <dbReference type="Proteomes" id="UP000191144"/>
    </source>
</evidence>
<reference evidence="16" key="1">
    <citation type="submission" date="2016-03" db="EMBL/GenBank/DDBJ databases">
        <authorList>
            <person name="Devillers Hugo."/>
        </authorList>
    </citation>
    <scope>NUCLEOTIDE SEQUENCE [LARGE SCALE GENOMIC DNA]</scope>
</reference>
<dbReference type="GO" id="GO:0050660">
    <property type="term" value="F:flavin adenine dinucleotide binding"/>
    <property type="evidence" value="ECO:0007669"/>
    <property type="project" value="TreeGrafter"/>
</dbReference>
<keyword evidence="7" id="KW-0288">FMN</keyword>
<dbReference type="InterPro" id="IPR001709">
    <property type="entry name" value="Flavoprot_Pyr_Nucl_cyt_Rdtase"/>
</dbReference>
<comment type="cofactor">
    <cofactor evidence="1">
        <name>FMN</name>
        <dbReference type="ChEBI" id="CHEBI:58210"/>
    </cofactor>
</comment>
<evidence type="ECO:0000256" key="5">
    <source>
        <dbReference type="ARBA" id="ARBA00022448"/>
    </source>
</evidence>
<proteinExistence type="predicted"/>
<comment type="cofactor">
    <cofactor evidence="2">
        <name>FAD</name>
        <dbReference type="ChEBI" id="CHEBI:57692"/>
    </cofactor>
</comment>
<dbReference type="SUPFAM" id="SSF53323">
    <property type="entry name" value="Pyruvate-ferredoxin oxidoreductase, PFOR, domain III"/>
    <property type="match status" value="1"/>
</dbReference>
<dbReference type="PRINTS" id="PR00371">
    <property type="entry name" value="FPNCR"/>
</dbReference>
<dbReference type="EC" id="1.8.1.2" evidence="4"/>
<keyword evidence="9" id="KW-0521">NADP</keyword>
<dbReference type="AlphaFoldDB" id="A0A1G4KIQ3"/>
<dbReference type="Pfam" id="PF00667">
    <property type="entry name" value="FAD_binding_1"/>
    <property type="match status" value="1"/>
</dbReference>
<organism evidence="15 16">
    <name type="scientific">Lachancea meyersii CBS 8951</name>
    <dbReference type="NCBI Taxonomy" id="1266667"/>
    <lineage>
        <taxon>Eukaryota</taxon>
        <taxon>Fungi</taxon>
        <taxon>Dikarya</taxon>
        <taxon>Ascomycota</taxon>
        <taxon>Saccharomycotina</taxon>
        <taxon>Saccharomycetes</taxon>
        <taxon>Saccharomycetales</taxon>
        <taxon>Saccharomycetaceae</taxon>
        <taxon>Lachancea</taxon>
    </lineage>
</organism>
<dbReference type="Gene3D" id="3.40.920.10">
    <property type="entry name" value="Pyruvate-ferredoxin oxidoreductase, PFOR, domain III"/>
    <property type="match status" value="1"/>
</dbReference>
<dbReference type="OrthoDB" id="1856718at2759"/>
<dbReference type="EMBL" id="LT598480">
    <property type="protein sequence ID" value="SCV04375.1"/>
    <property type="molecule type" value="Genomic_DNA"/>
</dbReference>
<keyword evidence="8" id="KW-0274">FAD</keyword>
<dbReference type="CDD" id="cd06207">
    <property type="entry name" value="CyPoR_like"/>
    <property type="match status" value="1"/>
</dbReference>
<feature type="domain" description="FAD-binding FR-type" evidence="14">
    <location>
        <begin position="650"/>
        <end position="881"/>
    </location>
</feature>
<comment type="pathway">
    <text evidence="3">Sulfur metabolism; hydrogen sulfide biosynthesis; hydrogen sulfide from sulfite (NADPH route): step 1/1.</text>
</comment>
<dbReference type="InterPro" id="IPR009014">
    <property type="entry name" value="Transketo_C/PFOR_II"/>
</dbReference>
<dbReference type="Pfam" id="PF00175">
    <property type="entry name" value="NAD_binding_1"/>
    <property type="match status" value="1"/>
</dbReference>
<evidence type="ECO:0000256" key="2">
    <source>
        <dbReference type="ARBA" id="ARBA00001974"/>
    </source>
</evidence>
<keyword evidence="10" id="KW-0249">Electron transport</keyword>
<dbReference type="InterPro" id="IPR002869">
    <property type="entry name" value="Pyrv_flavodox_OxRed_cen"/>
</dbReference>
<dbReference type="Gene3D" id="2.40.30.10">
    <property type="entry name" value="Translation factors"/>
    <property type="match status" value="1"/>
</dbReference>
<dbReference type="Proteomes" id="UP000191144">
    <property type="component" value="Chromosome H"/>
</dbReference>
<dbReference type="InterPro" id="IPR023173">
    <property type="entry name" value="NADPH_Cyt_P450_Rdtase_alpha"/>
</dbReference>
<evidence type="ECO:0000256" key="6">
    <source>
        <dbReference type="ARBA" id="ARBA00022630"/>
    </source>
</evidence>
<keyword evidence="5" id="KW-0813">Transport</keyword>
<evidence type="ECO:0000256" key="7">
    <source>
        <dbReference type="ARBA" id="ARBA00022643"/>
    </source>
</evidence>
<dbReference type="GO" id="GO:0004783">
    <property type="term" value="F:sulfite reductase (NADPH) activity"/>
    <property type="evidence" value="ECO:0007669"/>
    <property type="project" value="UniProtKB-EC"/>
</dbReference>
<gene>
    <name evidence="15" type="ORF">LAME_0H17942G</name>
</gene>
<evidence type="ECO:0000256" key="9">
    <source>
        <dbReference type="ARBA" id="ARBA00022857"/>
    </source>
</evidence>
<dbReference type="PROSITE" id="PS51384">
    <property type="entry name" value="FAD_FR"/>
    <property type="match status" value="1"/>
</dbReference>
<evidence type="ECO:0000256" key="10">
    <source>
        <dbReference type="ARBA" id="ARBA00022982"/>
    </source>
</evidence>
<dbReference type="InterPro" id="IPR017938">
    <property type="entry name" value="Riboflavin_synthase-like_b-brl"/>
</dbReference>
<evidence type="ECO:0000256" key="1">
    <source>
        <dbReference type="ARBA" id="ARBA00001917"/>
    </source>
</evidence>
<dbReference type="FunFam" id="3.40.50.80:FF:000011">
    <property type="entry name" value="Sulfite reductase flavoprotein component"/>
    <property type="match status" value="1"/>
</dbReference>
<dbReference type="InterPro" id="IPR001433">
    <property type="entry name" value="OxRdtase_FAD/NAD-bd"/>
</dbReference>
<keyword evidence="11" id="KW-0560">Oxidoreductase</keyword>
<evidence type="ECO:0000313" key="15">
    <source>
        <dbReference type="EMBL" id="SCV04375.1"/>
    </source>
</evidence>
<evidence type="ECO:0000259" key="14">
    <source>
        <dbReference type="PROSITE" id="PS51384"/>
    </source>
</evidence>
<protein>
    <recommendedName>
        <fullName evidence="4">assimilatory sulfite reductase (NADPH)</fullName>
        <ecNumber evidence="4">1.8.1.2</ecNumber>
    </recommendedName>
</protein>
<dbReference type="PANTHER" id="PTHR19384:SF109">
    <property type="entry name" value="SULFITE REDUCTASE [NADPH] FLAVOPROTEIN COMPONENT"/>
    <property type="match status" value="1"/>
</dbReference>
<name>A0A1G4KIQ3_9SACH</name>